<dbReference type="Proteomes" id="UP000595362">
    <property type="component" value="Chromosome"/>
</dbReference>
<dbReference type="GO" id="GO:0005840">
    <property type="term" value="C:ribosome"/>
    <property type="evidence" value="ECO:0007669"/>
    <property type="project" value="UniProtKB-KW"/>
</dbReference>
<evidence type="ECO:0000313" key="7">
    <source>
        <dbReference type="EMBL" id="QQG36480.1"/>
    </source>
</evidence>
<keyword evidence="5 6" id="KW-0949">S-adenosyl-L-methionine</keyword>
<organism evidence="7 8">
    <name type="scientific">Micavibrio aeruginosavorus</name>
    <dbReference type="NCBI Taxonomy" id="349221"/>
    <lineage>
        <taxon>Bacteria</taxon>
        <taxon>Pseudomonadati</taxon>
        <taxon>Bdellovibrionota</taxon>
        <taxon>Bdellovibrionia</taxon>
        <taxon>Bdellovibrionales</taxon>
        <taxon>Pseudobdellovibrionaceae</taxon>
        <taxon>Micavibrio</taxon>
    </lineage>
</organism>
<dbReference type="InterPro" id="IPR050078">
    <property type="entry name" value="Ribosomal_L11_MeTrfase_PrmA"/>
</dbReference>
<evidence type="ECO:0000256" key="2">
    <source>
        <dbReference type="ARBA" id="ARBA00022490"/>
    </source>
</evidence>
<dbReference type="EC" id="2.1.1.-" evidence="6"/>
<keyword evidence="7" id="KW-0689">Ribosomal protein</keyword>
<comment type="subcellular location">
    <subcellularLocation>
        <location evidence="6">Cytoplasm</location>
    </subcellularLocation>
</comment>
<evidence type="ECO:0000256" key="4">
    <source>
        <dbReference type="ARBA" id="ARBA00022679"/>
    </source>
</evidence>
<sequence length="312" mass="33532">MGKTEPAISEGYFWIDVMLPAHVDDSMAGSLLDALNDWALSATAIRADNKHTRDWHLRWMVEGVPDRDEILLRVTLALKLAGLDIAITPDRIIIDPVPQIDWLAHSYQQFSPFSVGAFFIFGSHYQGETPAGKIPLQIDAATAFGSGEHGTTAGCLEALQALKAQGFTPRHTLDLGTGSGILAIAAWKLWGAPVLATDIDPECIRVTGLHAGLNGAPLQQNALTTEIADGFQSPRLNGEMKFDLVIANILAGPLIVMSADLARTVAPQGYILLSGMLGEQAPEVAAAYTDKGLALVRRYDRAEWTSLLLQAA</sequence>
<name>A0A7T5R2W2_9BACT</name>
<dbReference type="GO" id="GO:0005737">
    <property type="term" value="C:cytoplasm"/>
    <property type="evidence" value="ECO:0007669"/>
    <property type="project" value="UniProtKB-SubCell"/>
</dbReference>
<keyword evidence="2 6" id="KW-0963">Cytoplasm</keyword>
<feature type="binding site" evidence="6">
    <location>
        <position position="152"/>
    </location>
    <ligand>
        <name>S-adenosyl-L-methionine</name>
        <dbReference type="ChEBI" id="CHEBI:59789"/>
    </ligand>
</feature>
<comment type="catalytic activity">
    <reaction evidence="6">
        <text>L-lysyl-[protein] + 3 S-adenosyl-L-methionine = N(6),N(6),N(6)-trimethyl-L-lysyl-[protein] + 3 S-adenosyl-L-homocysteine + 3 H(+)</text>
        <dbReference type="Rhea" id="RHEA:54192"/>
        <dbReference type="Rhea" id="RHEA-COMP:9752"/>
        <dbReference type="Rhea" id="RHEA-COMP:13826"/>
        <dbReference type="ChEBI" id="CHEBI:15378"/>
        <dbReference type="ChEBI" id="CHEBI:29969"/>
        <dbReference type="ChEBI" id="CHEBI:57856"/>
        <dbReference type="ChEBI" id="CHEBI:59789"/>
        <dbReference type="ChEBI" id="CHEBI:61961"/>
    </reaction>
</comment>
<gene>
    <name evidence="6" type="primary">prmA</name>
    <name evidence="7" type="ORF">HYS17_01425</name>
</gene>
<comment type="similarity">
    <text evidence="1 6">Belongs to the methyltransferase superfamily. PrmA family.</text>
</comment>
<dbReference type="InterPro" id="IPR004498">
    <property type="entry name" value="Ribosomal_PrmA_MeTrfase"/>
</dbReference>
<dbReference type="SUPFAM" id="SSF53335">
    <property type="entry name" value="S-adenosyl-L-methionine-dependent methyltransferases"/>
    <property type="match status" value="1"/>
</dbReference>
<dbReference type="HAMAP" id="MF_00735">
    <property type="entry name" value="Methyltr_PrmA"/>
    <property type="match status" value="1"/>
</dbReference>
<protein>
    <recommendedName>
        <fullName evidence="6">Ribosomal protein L11 methyltransferase</fullName>
        <shortName evidence="6">L11 Mtase</shortName>
        <ecNumber evidence="6">2.1.1.-</ecNumber>
    </recommendedName>
</protein>
<feature type="binding site" evidence="6">
    <location>
        <position position="176"/>
    </location>
    <ligand>
        <name>S-adenosyl-L-methionine</name>
        <dbReference type="ChEBI" id="CHEBI:59789"/>
    </ligand>
</feature>
<dbReference type="EMBL" id="CP066681">
    <property type="protein sequence ID" value="QQG36480.1"/>
    <property type="molecule type" value="Genomic_DNA"/>
</dbReference>
<evidence type="ECO:0000256" key="5">
    <source>
        <dbReference type="ARBA" id="ARBA00022691"/>
    </source>
</evidence>
<evidence type="ECO:0000256" key="3">
    <source>
        <dbReference type="ARBA" id="ARBA00022603"/>
    </source>
</evidence>
<evidence type="ECO:0000256" key="1">
    <source>
        <dbReference type="ARBA" id="ARBA00009741"/>
    </source>
</evidence>
<feature type="binding site" evidence="6">
    <location>
        <position position="198"/>
    </location>
    <ligand>
        <name>S-adenosyl-L-methionine</name>
        <dbReference type="ChEBI" id="CHEBI:59789"/>
    </ligand>
</feature>
<dbReference type="Gene3D" id="3.40.50.150">
    <property type="entry name" value="Vaccinia Virus protein VP39"/>
    <property type="match status" value="1"/>
</dbReference>
<reference evidence="7 8" key="1">
    <citation type="submission" date="2020-07" db="EMBL/GenBank/DDBJ databases">
        <title>Huge and variable diversity of episymbiotic CPR bacteria and DPANN archaea in groundwater ecosystems.</title>
        <authorList>
            <person name="He C.Y."/>
            <person name="Keren R."/>
            <person name="Whittaker M."/>
            <person name="Farag I.F."/>
            <person name="Doudna J."/>
            <person name="Cate J.H.D."/>
            <person name="Banfield J.F."/>
        </authorList>
    </citation>
    <scope>NUCLEOTIDE SEQUENCE [LARGE SCALE GENOMIC DNA]</scope>
    <source>
        <strain evidence="7">NC_groundwater_70_Ag_B-0.1um_54_66</strain>
    </source>
</reference>
<keyword evidence="7" id="KW-0687">Ribonucleoprotein</keyword>
<feature type="binding site" evidence="6">
    <location>
        <position position="248"/>
    </location>
    <ligand>
        <name>S-adenosyl-L-methionine</name>
        <dbReference type="ChEBI" id="CHEBI:59789"/>
    </ligand>
</feature>
<dbReference type="PANTHER" id="PTHR43648">
    <property type="entry name" value="ELECTRON TRANSFER FLAVOPROTEIN BETA SUBUNIT LYSINE METHYLTRANSFERASE"/>
    <property type="match status" value="1"/>
</dbReference>
<dbReference type="CDD" id="cd02440">
    <property type="entry name" value="AdoMet_MTases"/>
    <property type="match status" value="1"/>
</dbReference>
<keyword evidence="3 6" id="KW-0489">Methyltransferase</keyword>
<proteinExistence type="inferred from homology"/>
<keyword evidence="4 6" id="KW-0808">Transferase</keyword>
<dbReference type="GO" id="GO:0008276">
    <property type="term" value="F:protein methyltransferase activity"/>
    <property type="evidence" value="ECO:0007669"/>
    <property type="project" value="UniProtKB-UniRule"/>
</dbReference>
<dbReference type="Pfam" id="PF06325">
    <property type="entry name" value="PrmA"/>
    <property type="match status" value="1"/>
</dbReference>
<evidence type="ECO:0000256" key="6">
    <source>
        <dbReference type="HAMAP-Rule" id="MF_00735"/>
    </source>
</evidence>
<dbReference type="PANTHER" id="PTHR43648:SF1">
    <property type="entry name" value="ELECTRON TRANSFER FLAVOPROTEIN BETA SUBUNIT LYSINE METHYLTRANSFERASE"/>
    <property type="match status" value="1"/>
</dbReference>
<comment type="function">
    <text evidence="6">Methylates ribosomal protein L11.</text>
</comment>
<evidence type="ECO:0000313" key="8">
    <source>
        <dbReference type="Proteomes" id="UP000595362"/>
    </source>
</evidence>
<accession>A0A7T5R2W2</accession>
<dbReference type="AlphaFoldDB" id="A0A7T5R2W2"/>
<dbReference type="GO" id="GO:0032259">
    <property type="term" value="P:methylation"/>
    <property type="evidence" value="ECO:0007669"/>
    <property type="project" value="UniProtKB-KW"/>
</dbReference>
<dbReference type="InterPro" id="IPR029063">
    <property type="entry name" value="SAM-dependent_MTases_sf"/>
</dbReference>